<feature type="compositionally biased region" description="Basic residues" evidence="1">
    <location>
        <begin position="330"/>
        <end position="346"/>
    </location>
</feature>
<gene>
    <name evidence="2" type="ORF">AAL_04718</name>
</gene>
<accession>A0A168BMC2</accession>
<feature type="compositionally biased region" description="Basic and acidic residues" evidence="1">
    <location>
        <begin position="182"/>
        <end position="203"/>
    </location>
</feature>
<evidence type="ECO:0000256" key="1">
    <source>
        <dbReference type="SAM" id="MobiDB-lite"/>
    </source>
</evidence>
<dbReference type="OrthoDB" id="5138418at2759"/>
<feature type="compositionally biased region" description="Polar residues" evidence="1">
    <location>
        <begin position="23"/>
        <end position="32"/>
    </location>
</feature>
<proteinExistence type="predicted"/>
<dbReference type="STRING" id="1081109.A0A168BMC2"/>
<reference evidence="2 3" key="1">
    <citation type="journal article" date="2016" name="Genome Biol. Evol.">
        <title>Divergent and convergent evolution of fungal pathogenicity.</title>
        <authorList>
            <person name="Shang Y."/>
            <person name="Xiao G."/>
            <person name="Zheng P."/>
            <person name="Cen K."/>
            <person name="Zhan S."/>
            <person name="Wang C."/>
        </authorList>
    </citation>
    <scope>NUCLEOTIDE SEQUENCE [LARGE SCALE GENOMIC DNA]</scope>
    <source>
        <strain evidence="2 3">RCEF 2490</strain>
    </source>
</reference>
<organism evidence="2 3">
    <name type="scientific">Moelleriella libera RCEF 2490</name>
    <dbReference type="NCBI Taxonomy" id="1081109"/>
    <lineage>
        <taxon>Eukaryota</taxon>
        <taxon>Fungi</taxon>
        <taxon>Dikarya</taxon>
        <taxon>Ascomycota</taxon>
        <taxon>Pezizomycotina</taxon>
        <taxon>Sordariomycetes</taxon>
        <taxon>Hypocreomycetidae</taxon>
        <taxon>Hypocreales</taxon>
        <taxon>Clavicipitaceae</taxon>
        <taxon>Moelleriella</taxon>
    </lineage>
</organism>
<evidence type="ECO:0000313" key="2">
    <source>
        <dbReference type="EMBL" id="KZZ95487.1"/>
    </source>
</evidence>
<comment type="caution">
    <text evidence="2">The sequence shown here is derived from an EMBL/GenBank/DDBJ whole genome shotgun (WGS) entry which is preliminary data.</text>
</comment>
<feature type="region of interest" description="Disordered" evidence="1">
    <location>
        <begin position="240"/>
        <end position="274"/>
    </location>
</feature>
<sequence length="438" mass="47114">MPGTFHSDVMHHQNLFQPPVSPAPSSAYTSPNRRPFETASAPKRRCIRSDAASDADCYRRKEANNARTTSPRPYRMAGQLDHPMSGSEDSGMLCESFFSETNYRKTLGSRRSRDESEAMGISAPTSIFQLPTDPTHHHSNWSTVAVTIGDVVGRMWQFCKAGAVSGFYAGGGQGFRMTTPRDSSRRPPVEAGHADGDGDEASLQREDRYLYNSGTPSPGKRAAAEDLSGNWVVVNGLGRGEHATTASPTRRPVGRNQGPSPATGRRIIARPSKSTGAAAGVLSLPTSPVLTPPPFLSSARQYPATSASFASPRSSASMSYPLSSPPPRQHQQRRHSVKSPLHHSFRHSHEQDGGASTASSRGGGGVPAEDAGTCCGDSPRLSDEARRLAAQRHRADRAAEARMAAFNKQLQDMIRQGKEALGTKIEVEDAGDVPWEDD</sequence>
<name>A0A168BMC2_9HYPO</name>
<feature type="region of interest" description="Disordered" evidence="1">
    <location>
        <begin position="177"/>
        <end position="203"/>
    </location>
</feature>
<feature type="region of interest" description="Disordered" evidence="1">
    <location>
        <begin position="61"/>
        <end position="86"/>
    </location>
</feature>
<feature type="compositionally biased region" description="Low complexity" evidence="1">
    <location>
        <begin position="307"/>
        <end position="322"/>
    </location>
</feature>
<feature type="region of interest" description="Disordered" evidence="1">
    <location>
        <begin position="13"/>
        <end position="44"/>
    </location>
</feature>
<protein>
    <submittedName>
        <fullName evidence="2">Uncharacterized protein</fullName>
    </submittedName>
</protein>
<evidence type="ECO:0000313" key="3">
    <source>
        <dbReference type="Proteomes" id="UP000078544"/>
    </source>
</evidence>
<dbReference type="Proteomes" id="UP000078544">
    <property type="component" value="Unassembled WGS sequence"/>
</dbReference>
<keyword evidence="3" id="KW-1185">Reference proteome</keyword>
<dbReference type="EMBL" id="AZGY01000009">
    <property type="protein sequence ID" value="KZZ95487.1"/>
    <property type="molecule type" value="Genomic_DNA"/>
</dbReference>
<feature type="region of interest" description="Disordered" evidence="1">
    <location>
        <begin position="307"/>
        <end position="379"/>
    </location>
</feature>
<dbReference type="AlphaFoldDB" id="A0A168BMC2"/>